<dbReference type="PANTHER" id="PTHR11136:SF0">
    <property type="entry name" value="DIHYDROFOLATE SYNTHETASE-RELATED"/>
    <property type="match status" value="1"/>
</dbReference>
<evidence type="ECO:0000256" key="9">
    <source>
        <dbReference type="ARBA" id="ARBA00030592"/>
    </source>
</evidence>
<comment type="cofactor">
    <cofactor evidence="1">
        <name>Mg(2+)</name>
        <dbReference type="ChEBI" id="CHEBI:18420"/>
    </cofactor>
</comment>
<sequence length="417" mass="46345">MIPKLNSYKEKWNVQSDDVIKPGLTAIEEALARVGNPENKLQVVHLAGTNGKGSTLTFLESIAKEHGLRVGKFMSPCILDVHDQIQVEGQAITEAEMNHVFQQMQAAGLSGKLTDFELLTVVVFLHFVASDVDIALIEAGMGGLLDSTNVVTPIVSIIPSIALEHTNFLGNTIESIAHHKAGIIKPYRPVIIGDLPLEAKNTVYQEAQKKHSSVLELNHHFYIEQENDGESYMHNDNSFHITKLTRTMKGAHQGNNMALAITAFFEVATALELQLSKEAIQKAVKNATILGRFEEIMPYIFLDGAHNPASAEKLIETIKQEFPGEQITFVIGILVDKAVTEILQQFEQVSDYFYFVDFNNPRAMAAHNMLELSNASHKVVLEDYVQLLKLQSENKSRTIVSGSLYLLTEVRSRLKNI</sequence>
<dbReference type="InterPro" id="IPR036565">
    <property type="entry name" value="Mur-like_cat_sf"/>
</dbReference>
<comment type="caution">
    <text evidence="14">The sequence shown here is derived from an EMBL/GenBank/DDBJ whole genome shotgun (WGS) entry which is preliminary data.</text>
</comment>
<dbReference type="GO" id="GO:0008841">
    <property type="term" value="F:dihydrofolate synthase activity"/>
    <property type="evidence" value="ECO:0007669"/>
    <property type="project" value="TreeGrafter"/>
</dbReference>
<keyword evidence="6 11" id="KW-0547">Nucleotide-binding</keyword>
<accession>A0A0K9F7X8</accession>
<dbReference type="PROSITE" id="PS01012">
    <property type="entry name" value="FOLYLPOLYGLU_SYNT_2"/>
    <property type="match status" value="1"/>
</dbReference>
<evidence type="ECO:0000313" key="14">
    <source>
        <dbReference type="EMBL" id="KMY30322.1"/>
    </source>
</evidence>
<gene>
    <name evidence="14" type="ORF">ACZ11_16640</name>
</gene>
<evidence type="ECO:0000256" key="6">
    <source>
        <dbReference type="ARBA" id="ARBA00022741"/>
    </source>
</evidence>
<evidence type="ECO:0000256" key="2">
    <source>
        <dbReference type="ARBA" id="ARBA00008276"/>
    </source>
</evidence>
<dbReference type="PANTHER" id="PTHR11136">
    <property type="entry name" value="FOLYLPOLYGLUTAMATE SYNTHASE-RELATED"/>
    <property type="match status" value="1"/>
</dbReference>
<dbReference type="InterPro" id="IPR004101">
    <property type="entry name" value="Mur_ligase_C"/>
</dbReference>
<dbReference type="SUPFAM" id="SSF53244">
    <property type="entry name" value="MurD-like peptide ligases, peptide-binding domain"/>
    <property type="match status" value="1"/>
</dbReference>
<dbReference type="RefSeq" id="WP_049667650.1">
    <property type="nucleotide sequence ID" value="NZ_LFXJ01000008.1"/>
</dbReference>
<dbReference type="InterPro" id="IPR001645">
    <property type="entry name" value="Folylpolyglutamate_synth"/>
</dbReference>
<dbReference type="InterPro" id="IPR018109">
    <property type="entry name" value="Folylpolyglutamate_synth_CS"/>
</dbReference>
<keyword evidence="4 11" id="KW-0436">Ligase</keyword>
<proteinExistence type="inferred from homology"/>
<dbReference type="Gene3D" id="3.40.1190.10">
    <property type="entry name" value="Mur-like, catalytic domain"/>
    <property type="match status" value="1"/>
</dbReference>
<dbReference type="SUPFAM" id="SSF53623">
    <property type="entry name" value="MurD-like peptide ligases, catalytic domain"/>
    <property type="match status" value="1"/>
</dbReference>
<evidence type="ECO:0000259" key="12">
    <source>
        <dbReference type="Pfam" id="PF02875"/>
    </source>
</evidence>
<dbReference type="Gene3D" id="3.90.190.20">
    <property type="entry name" value="Mur ligase, C-terminal domain"/>
    <property type="match status" value="1"/>
</dbReference>
<dbReference type="InterPro" id="IPR036615">
    <property type="entry name" value="Mur_ligase_C_dom_sf"/>
</dbReference>
<feature type="domain" description="Mur ligase central" evidence="13">
    <location>
        <begin position="47"/>
        <end position="263"/>
    </location>
</feature>
<evidence type="ECO:0000256" key="4">
    <source>
        <dbReference type="ARBA" id="ARBA00022598"/>
    </source>
</evidence>
<evidence type="ECO:0000256" key="10">
    <source>
        <dbReference type="ARBA" id="ARBA00047493"/>
    </source>
</evidence>
<protein>
    <recommendedName>
        <fullName evidence="3">tetrahydrofolate synthase</fullName>
        <ecNumber evidence="3">6.3.2.17</ecNumber>
    </recommendedName>
    <alternativeName>
        <fullName evidence="9">Tetrahydrofolylpolyglutamate synthase</fullName>
    </alternativeName>
</protein>
<dbReference type="Proteomes" id="UP000037326">
    <property type="component" value="Unassembled WGS sequence"/>
</dbReference>
<evidence type="ECO:0000313" key="15">
    <source>
        <dbReference type="Proteomes" id="UP000037326"/>
    </source>
</evidence>
<dbReference type="GeneID" id="96599857"/>
<reference evidence="15" key="1">
    <citation type="submission" date="2015-07" db="EMBL/GenBank/DDBJ databases">
        <authorList>
            <consortium name="Consortium for Microbial Forensics and Genomics (microFORGE)"/>
            <person name="Knight B.M."/>
            <person name="Roberts D.P."/>
            <person name="Lin D."/>
            <person name="Hari K."/>
            <person name="Fletcher J."/>
            <person name="Melcher U."/>
            <person name="Blagden T."/>
            <person name="Winegar R.A."/>
        </authorList>
    </citation>
    <scope>NUCLEOTIDE SEQUENCE [LARGE SCALE GENOMIC DNA]</scope>
    <source>
        <strain evidence="15">DSM 23493</strain>
    </source>
</reference>
<name>A0A0K9F7X8_9BACI</name>
<evidence type="ECO:0000256" key="1">
    <source>
        <dbReference type="ARBA" id="ARBA00001946"/>
    </source>
</evidence>
<organism evidence="14 15">
    <name type="scientific">Lysinibacillus xylanilyticus</name>
    <dbReference type="NCBI Taxonomy" id="582475"/>
    <lineage>
        <taxon>Bacteria</taxon>
        <taxon>Bacillati</taxon>
        <taxon>Bacillota</taxon>
        <taxon>Bacilli</taxon>
        <taxon>Bacillales</taxon>
        <taxon>Bacillaceae</taxon>
        <taxon>Lysinibacillus</taxon>
    </lineage>
</organism>
<keyword evidence="7 11" id="KW-0067">ATP-binding</keyword>
<evidence type="ECO:0000256" key="3">
    <source>
        <dbReference type="ARBA" id="ARBA00013025"/>
    </source>
</evidence>
<evidence type="ECO:0000256" key="5">
    <source>
        <dbReference type="ARBA" id="ARBA00022723"/>
    </source>
</evidence>
<dbReference type="PIRSF" id="PIRSF001563">
    <property type="entry name" value="Folylpolyglu_synth"/>
    <property type="match status" value="1"/>
</dbReference>
<dbReference type="OrthoDB" id="9809356at2"/>
<keyword evidence="8" id="KW-0460">Magnesium</keyword>
<evidence type="ECO:0000256" key="8">
    <source>
        <dbReference type="ARBA" id="ARBA00022842"/>
    </source>
</evidence>
<dbReference type="FunFam" id="3.40.1190.10:FF:000011">
    <property type="entry name" value="Folylpolyglutamate synthase/dihydrofolate synthase"/>
    <property type="match status" value="1"/>
</dbReference>
<dbReference type="PATRIC" id="fig|582475.4.peg.4411"/>
<dbReference type="EC" id="6.3.2.17" evidence="3"/>
<dbReference type="InterPro" id="IPR013221">
    <property type="entry name" value="Mur_ligase_cen"/>
</dbReference>
<dbReference type="Pfam" id="PF08245">
    <property type="entry name" value="Mur_ligase_M"/>
    <property type="match status" value="1"/>
</dbReference>
<evidence type="ECO:0000256" key="11">
    <source>
        <dbReference type="PIRNR" id="PIRNR001563"/>
    </source>
</evidence>
<dbReference type="GO" id="GO:0005524">
    <property type="term" value="F:ATP binding"/>
    <property type="evidence" value="ECO:0007669"/>
    <property type="project" value="UniProtKB-KW"/>
</dbReference>
<evidence type="ECO:0000259" key="13">
    <source>
        <dbReference type="Pfam" id="PF08245"/>
    </source>
</evidence>
<feature type="domain" description="Mur ligase C-terminal" evidence="12">
    <location>
        <begin position="292"/>
        <end position="402"/>
    </location>
</feature>
<dbReference type="AlphaFoldDB" id="A0A0K9F7X8"/>
<dbReference type="Pfam" id="PF02875">
    <property type="entry name" value="Mur_ligase_C"/>
    <property type="match status" value="1"/>
</dbReference>
<evidence type="ECO:0000256" key="7">
    <source>
        <dbReference type="ARBA" id="ARBA00022840"/>
    </source>
</evidence>
<comment type="similarity">
    <text evidence="2 11">Belongs to the folylpolyglutamate synthase family.</text>
</comment>
<dbReference type="NCBIfam" id="TIGR01499">
    <property type="entry name" value="folC"/>
    <property type="match status" value="1"/>
</dbReference>
<dbReference type="GO" id="GO:0046872">
    <property type="term" value="F:metal ion binding"/>
    <property type="evidence" value="ECO:0007669"/>
    <property type="project" value="UniProtKB-KW"/>
</dbReference>
<comment type="catalytic activity">
    <reaction evidence="10">
        <text>(6S)-5,6,7,8-tetrahydrofolyl-(gamma-L-Glu)(n) + L-glutamate + ATP = (6S)-5,6,7,8-tetrahydrofolyl-(gamma-L-Glu)(n+1) + ADP + phosphate + H(+)</text>
        <dbReference type="Rhea" id="RHEA:10580"/>
        <dbReference type="Rhea" id="RHEA-COMP:14738"/>
        <dbReference type="Rhea" id="RHEA-COMP:14740"/>
        <dbReference type="ChEBI" id="CHEBI:15378"/>
        <dbReference type="ChEBI" id="CHEBI:29985"/>
        <dbReference type="ChEBI" id="CHEBI:30616"/>
        <dbReference type="ChEBI" id="CHEBI:43474"/>
        <dbReference type="ChEBI" id="CHEBI:141005"/>
        <dbReference type="ChEBI" id="CHEBI:456216"/>
        <dbReference type="EC" id="6.3.2.17"/>
    </reaction>
</comment>
<keyword evidence="5" id="KW-0479">Metal-binding</keyword>
<dbReference type="GO" id="GO:0005737">
    <property type="term" value="C:cytoplasm"/>
    <property type="evidence" value="ECO:0007669"/>
    <property type="project" value="TreeGrafter"/>
</dbReference>
<dbReference type="EMBL" id="LFXJ01000008">
    <property type="protein sequence ID" value="KMY30322.1"/>
    <property type="molecule type" value="Genomic_DNA"/>
</dbReference>
<dbReference type="GO" id="GO:0004326">
    <property type="term" value="F:tetrahydrofolylpolyglutamate synthase activity"/>
    <property type="evidence" value="ECO:0007669"/>
    <property type="project" value="UniProtKB-EC"/>
</dbReference>